<dbReference type="RefSeq" id="WP_137338181.1">
    <property type="nucleotide sequence ID" value="NZ_SZVO01000001.1"/>
</dbReference>
<dbReference type="Gene3D" id="3.10.310.30">
    <property type="match status" value="1"/>
</dbReference>
<dbReference type="EMBL" id="SZVO01000001">
    <property type="protein sequence ID" value="TKT93891.1"/>
    <property type="molecule type" value="Genomic_DNA"/>
</dbReference>
<dbReference type="NCBIfam" id="TIGR00644">
    <property type="entry name" value="recJ"/>
    <property type="match status" value="1"/>
</dbReference>
<evidence type="ECO:0000259" key="8">
    <source>
        <dbReference type="Pfam" id="PF17768"/>
    </source>
</evidence>
<dbReference type="SUPFAM" id="SSF64182">
    <property type="entry name" value="DHH phosphoesterases"/>
    <property type="match status" value="1"/>
</dbReference>
<feature type="domain" description="DHHA1" evidence="7">
    <location>
        <begin position="356"/>
        <end position="446"/>
    </location>
</feature>
<proteinExistence type="inferred from homology"/>
<dbReference type="InterPro" id="IPR038763">
    <property type="entry name" value="DHH_sf"/>
</dbReference>
<evidence type="ECO:0000256" key="3">
    <source>
        <dbReference type="ARBA" id="ARBA00022722"/>
    </source>
</evidence>
<dbReference type="OrthoDB" id="9809852at2"/>
<dbReference type="Pfam" id="PF01368">
    <property type="entry name" value="DHH"/>
    <property type="match status" value="1"/>
</dbReference>
<keyword evidence="4" id="KW-0378">Hydrolase</keyword>
<dbReference type="InterPro" id="IPR041122">
    <property type="entry name" value="RecJ_OB"/>
</dbReference>
<dbReference type="Proteomes" id="UP000304900">
    <property type="component" value="Unassembled WGS sequence"/>
</dbReference>
<dbReference type="Gene3D" id="3.90.1640.30">
    <property type="match status" value="1"/>
</dbReference>
<organism evidence="9 10">
    <name type="scientific">Dyadobacter frigoris</name>
    <dbReference type="NCBI Taxonomy" id="2576211"/>
    <lineage>
        <taxon>Bacteria</taxon>
        <taxon>Pseudomonadati</taxon>
        <taxon>Bacteroidota</taxon>
        <taxon>Cytophagia</taxon>
        <taxon>Cytophagales</taxon>
        <taxon>Spirosomataceae</taxon>
        <taxon>Dyadobacter</taxon>
    </lineage>
</organism>
<feature type="domain" description="RecJ OB" evidence="8">
    <location>
        <begin position="460"/>
        <end position="566"/>
    </location>
</feature>
<comment type="caution">
    <text evidence="9">The sequence shown here is derived from an EMBL/GenBank/DDBJ whole genome shotgun (WGS) entry which is preliminary data.</text>
</comment>
<evidence type="ECO:0000256" key="4">
    <source>
        <dbReference type="ARBA" id="ARBA00022801"/>
    </source>
</evidence>
<sequence length="570" mass="64352">MIDKRWIQIPELPSDQLEVARELAEALKVNPFLATLLVQRGIKDFEQSRNFFRPDLTHLHDPYLMQDMDIAVERLSKAISNGEKILVYGDYDVDGTTSVTLFYGFLRKMYDNLDYYIPDRYNEGYGVSWQSIDFAQENGFSLIVTLDCGIKSVDKVTEANKRGIDFIICDHHRPGDELPPAVAVLDPKREDCLYPYKELTGCGVGFKLLQAFCIQHDIPQESLFEYLDLLVVSIAADIVPITGENRILAYYGLQRLNAAPRVGMKALIDIAGIKGVLDITNVVFGLGPRINAAGRIKHAKEAVRLLLSEVEQEAVDFAYEINQHNSDRRTFDSSITEEALAMIESDNWLTEARSTVLYKQSWHKGVIGIVASRCIEKYHRPTIILTESHGKAAGSARSVPGFDVYEAIEECAELLEQFGGHTFAAGLTMPIENIEAFRAKFDQIVRSRILPDQLIPMINIDLELELSAVTAKFYNILRQMGPFGPGNMTPVFESKEVSLAGQPTIMKEKHIKFDVKQNGSPIFTAIGFGMSQYYPELIKGKTFSICYNLEENNFRDKKTLQLFLKDIKFN</sequence>
<feature type="domain" description="DDH" evidence="6">
    <location>
        <begin position="84"/>
        <end position="233"/>
    </location>
</feature>
<dbReference type="PANTHER" id="PTHR30255">
    <property type="entry name" value="SINGLE-STRANDED-DNA-SPECIFIC EXONUCLEASE RECJ"/>
    <property type="match status" value="1"/>
</dbReference>
<protein>
    <recommendedName>
        <fullName evidence="2">Single-stranded-DNA-specific exonuclease RecJ</fullName>
    </recommendedName>
</protein>
<accession>A0A4U6DBP3</accession>
<keyword evidence="5 9" id="KW-0269">Exonuclease</keyword>
<dbReference type="GO" id="GO:0006281">
    <property type="term" value="P:DNA repair"/>
    <property type="evidence" value="ECO:0007669"/>
    <property type="project" value="InterPro"/>
</dbReference>
<dbReference type="GO" id="GO:0006310">
    <property type="term" value="P:DNA recombination"/>
    <property type="evidence" value="ECO:0007669"/>
    <property type="project" value="InterPro"/>
</dbReference>
<dbReference type="GO" id="GO:0008409">
    <property type="term" value="F:5'-3' exonuclease activity"/>
    <property type="evidence" value="ECO:0007669"/>
    <property type="project" value="InterPro"/>
</dbReference>
<keyword evidence="10" id="KW-1185">Reference proteome</keyword>
<dbReference type="Pfam" id="PF02272">
    <property type="entry name" value="DHHA1"/>
    <property type="match status" value="1"/>
</dbReference>
<evidence type="ECO:0000256" key="2">
    <source>
        <dbReference type="ARBA" id="ARBA00019841"/>
    </source>
</evidence>
<dbReference type="InterPro" id="IPR003156">
    <property type="entry name" value="DHHA1_dom"/>
</dbReference>
<keyword evidence="3" id="KW-0540">Nuclease</keyword>
<evidence type="ECO:0000256" key="5">
    <source>
        <dbReference type="ARBA" id="ARBA00022839"/>
    </source>
</evidence>
<dbReference type="InterPro" id="IPR004610">
    <property type="entry name" value="RecJ"/>
</dbReference>
<name>A0A4U6DBP3_9BACT</name>
<dbReference type="Pfam" id="PF17768">
    <property type="entry name" value="RecJ_OB"/>
    <property type="match status" value="1"/>
</dbReference>
<dbReference type="AlphaFoldDB" id="A0A4U6DBP3"/>
<comment type="similarity">
    <text evidence="1">Belongs to the RecJ family.</text>
</comment>
<dbReference type="PANTHER" id="PTHR30255:SF2">
    <property type="entry name" value="SINGLE-STRANDED-DNA-SPECIFIC EXONUCLEASE RECJ"/>
    <property type="match status" value="1"/>
</dbReference>
<gene>
    <name evidence="9" type="primary">recJ</name>
    <name evidence="9" type="ORF">FDK13_01385</name>
</gene>
<evidence type="ECO:0000259" key="7">
    <source>
        <dbReference type="Pfam" id="PF02272"/>
    </source>
</evidence>
<evidence type="ECO:0000313" key="9">
    <source>
        <dbReference type="EMBL" id="TKT93891.1"/>
    </source>
</evidence>
<evidence type="ECO:0000256" key="1">
    <source>
        <dbReference type="ARBA" id="ARBA00005915"/>
    </source>
</evidence>
<dbReference type="InterPro" id="IPR051673">
    <property type="entry name" value="SSDNA_exonuclease_RecJ"/>
</dbReference>
<evidence type="ECO:0000313" key="10">
    <source>
        <dbReference type="Proteomes" id="UP000304900"/>
    </source>
</evidence>
<dbReference type="GO" id="GO:0003676">
    <property type="term" value="F:nucleic acid binding"/>
    <property type="evidence" value="ECO:0007669"/>
    <property type="project" value="InterPro"/>
</dbReference>
<evidence type="ECO:0000259" key="6">
    <source>
        <dbReference type="Pfam" id="PF01368"/>
    </source>
</evidence>
<dbReference type="InterPro" id="IPR001667">
    <property type="entry name" value="DDH_dom"/>
</dbReference>
<reference evidence="9 10" key="1">
    <citation type="submission" date="2019-05" db="EMBL/GenBank/DDBJ databases">
        <title>Dyadobacter AR-3-8 sp. nov., isolated from arctic soil.</title>
        <authorList>
            <person name="Chaudhary D.K."/>
        </authorList>
    </citation>
    <scope>NUCLEOTIDE SEQUENCE [LARGE SCALE GENOMIC DNA]</scope>
    <source>
        <strain evidence="9 10">AR-3-8</strain>
    </source>
</reference>